<dbReference type="BioCyc" id="LINT1085541:G11IQ-1962-MONOMER"/>
<comment type="caution">
    <text evidence="1">The sequence shown here is derived from an EMBL/GenBank/DDBJ whole genome shotgun (WGS) entry which is preliminary data.</text>
</comment>
<proteinExistence type="predicted"/>
<organism evidence="1 2">
    <name type="scientific">Leptospira interrogans serovar Australis str. 200703203</name>
    <dbReference type="NCBI Taxonomy" id="1085541"/>
    <lineage>
        <taxon>Bacteria</taxon>
        <taxon>Pseudomonadati</taxon>
        <taxon>Spirochaetota</taxon>
        <taxon>Spirochaetia</taxon>
        <taxon>Leptospirales</taxon>
        <taxon>Leptospiraceae</taxon>
        <taxon>Leptospira</taxon>
    </lineage>
</organism>
<evidence type="ECO:0000313" key="1">
    <source>
        <dbReference type="EMBL" id="EMY27656.1"/>
    </source>
</evidence>
<dbReference type="Proteomes" id="UP000012220">
    <property type="component" value="Unassembled WGS sequence"/>
</dbReference>
<reference evidence="1 2" key="1">
    <citation type="submission" date="2013-02" db="EMBL/GenBank/DDBJ databases">
        <authorList>
            <person name="Harkins D.M."/>
            <person name="Durkin A.S."/>
            <person name="Brinkac L.M."/>
            <person name="Haft D.H."/>
            <person name="Selengut J.D."/>
            <person name="Sanka R."/>
            <person name="DePew J."/>
            <person name="Purushe J."/>
            <person name="Picardeau M."/>
            <person name="Werts C."/>
            <person name="Goarant C."/>
            <person name="Vinetz J.M."/>
            <person name="Sutton G.G."/>
            <person name="Nierman W.C."/>
            <person name="Fouts D.E."/>
        </authorList>
    </citation>
    <scope>NUCLEOTIDE SEQUENCE [LARGE SCALE GENOMIC DNA]</scope>
    <source>
        <strain evidence="1 2">200703203</strain>
    </source>
</reference>
<gene>
    <name evidence="1" type="ORF">LEP1GSC115_0726</name>
</gene>
<dbReference type="AlphaFoldDB" id="N1UVK3"/>
<accession>N1UVK3</accession>
<protein>
    <submittedName>
        <fullName evidence="1">Uncharacterized protein</fullName>
    </submittedName>
</protein>
<dbReference type="EMBL" id="AHNY02000018">
    <property type="protein sequence ID" value="EMY27656.1"/>
    <property type="molecule type" value="Genomic_DNA"/>
</dbReference>
<evidence type="ECO:0000313" key="2">
    <source>
        <dbReference type="Proteomes" id="UP000012220"/>
    </source>
</evidence>
<sequence length="41" mass="4721">MGVPTISKSNRKIPNSWEFPQFQSLTVKSDLRKQISKSNSR</sequence>
<name>N1UVK3_LEPIR</name>